<gene>
    <name evidence="2" type="ORF">VNO77_41808</name>
</gene>
<evidence type="ECO:0000256" key="1">
    <source>
        <dbReference type="SAM" id="MobiDB-lite"/>
    </source>
</evidence>
<evidence type="ECO:0000313" key="3">
    <source>
        <dbReference type="Proteomes" id="UP001367508"/>
    </source>
</evidence>
<sequence length="138" mass="15793">MEEEEDEMLWYSSDSDDDDFEQRKSQNVDVVVRKTRLLAHLRQRTNDRIVLFSNYTQGNFLSTEDLRDLITFHENIKSVWQFWLCYIYKNPGFVVAPMAKFKLCGSGGGGLTENQTSKVITCSLPFGSDSSNFASSTP</sequence>
<dbReference type="EMBL" id="JAYMYQ010000010">
    <property type="protein sequence ID" value="KAK7308208.1"/>
    <property type="molecule type" value="Genomic_DNA"/>
</dbReference>
<organism evidence="2 3">
    <name type="scientific">Canavalia gladiata</name>
    <name type="common">Sword bean</name>
    <name type="synonym">Dolichos gladiatus</name>
    <dbReference type="NCBI Taxonomy" id="3824"/>
    <lineage>
        <taxon>Eukaryota</taxon>
        <taxon>Viridiplantae</taxon>
        <taxon>Streptophyta</taxon>
        <taxon>Embryophyta</taxon>
        <taxon>Tracheophyta</taxon>
        <taxon>Spermatophyta</taxon>
        <taxon>Magnoliopsida</taxon>
        <taxon>eudicotyledons</taxon>
        <taxon>Gunneridae</taxon>
        <taxon>Pentapetalae</taxon>
        <taxon>rosids</taxon>
        <taxon>fabids</taxon>
        <taxon>Fabales</taxon>
        <taxon>Fabaceae</taxon>
        <taxon>Papilionoideae</taxon>
        <taxon>50 kb inversion clade</taxon>
        <taxon>NPAAA clade</taxon>
        <taxon>indigoferoid/millettioid clade</taxon>
        <taxon>Phaseoleae</taxon>
        <taxon>Canavalia</taxon>
    </lineage>
</organism>
<protein>
    <submittedName>
        <fullName evidence="2">Uncharacterized protein</fullName>
    </submittedName>
</protein>
<dbReference type="AlphaFoldDB" id="A0AAN9PST7"/>
<proteinExistence type="predicted"/>
<feature type="region of interest" description="Disordered" evidence="1">
    <location>
        <begin position="1"/>
        <end position="20"/>
    </location>
</feature>
<keyword evidence="3" id="KW-1185">Reference proteome</keyword>
<accession>A0AAN9PST7</accession>
<dbReference type="Proteomes" id="UP001367508">
    <property type="component" value="Unassembled WGS sequence"/>
</dbReference>
<reference evidence="2 3" key="1">
    <citation type="submission" date="2024-01" db="EMBL/GenBank/DDBJ databases">
        <title>The genomes of 5 underutilized Papilionoideae crops provide insights into root nodulation and disease resistanc.</title>
        <authorList>
            <person name="Jiang F."/>
        </authorList>
    </citation>
    <scope>NUCLEOTIDE SEQUENCE [LARGE SCALE GENOMIC DNA]</scope>
    <source>
        <strain evidence="2">LVBAO_FW01</strain>
        <tissue evidence="2">Leaves</tissue>
    </source>
</reference>
<comment type="caution">
    <text evidence="2">The sequence shown here is derived from an EMBL/GenBank/DDBJ whole genome shotgun (WGS) entry which is preliminary data.</text>
</comment>
<evidence type="ECO:0000313" key="2">
    <source>
        <dbReference type="EMBL" id="KAK7308208.1"/>
    </source>
</evidence>
<name>A0AAN9PST7_CANGL</name>